<protein>
    <submittedName>
        <fullName evidence="1">Uncharacterized protein</fullName>
    </submittedName>
</protein>
<reference evidence="1 2" key="1">
    <citation type="submission" date="2023-09" db="EMBL/GenBank/DDBJ databases">
        <authorList>
            <person name="Wang M."/>
        </authorList>
    </citation>
    <scope>NUCLEOTIDE SEQUENCE [LARGE SCALE GENOMIC DNA]</scope>
    <source>
        <strain evidence="1">GT-2023</strain>
        <tissue evidence="1">Liver</tissue>
    </source>
</reference>
<name>A0ABR3L8N8_9TELE</name>
<proteinExistence type="predicted"/>
<sequence length="68" mass="7899">MLTRCDDSYETEFSQLPEHLGCVYSIYRFATKCVLYSNVFNLWDTDQPDTLLKWLGTTVTLQHCSKAT</sequence>
<dbReference type="Proteomes" id="UP001558613">
    <property type="component" value="Unassembled WGS sequence"/>
</dbReference>
<evidence type="ECO:0000313" key="1">
    <source>
        <dbReference type="EMBL" id="KAL1248730.1"/>
    </source>
</evidence>
<accession>A0ABR3L8N8</accession>
<dbReference type="EMBL" id="JAYMGO010000024">
    <property type="protein sequence ID" value="KAL1248730.1"/>
    <property type="molecule type" value="Genomic_DNA"/>
</dbReference>
<gene>
    <name evidence="1" type="ORF">QQF64_022048</name>
</gene>
<keyword evidence="2" id="KW-1185">Reference proteome</keyword>
<evidence type="ECO:0000313" key="2">
    <source>
        <dbReference type="Proteomes" id="UP001558613"/>
    </source>
</evidence>
<comment type="caution">
    <text evidence="1">The sequence shown here is derived from an EMBL/GenBank/DDBJ whole genome shotgun (WGS) entry which is preliminary data.</text>
</comment>
<organism evidence="1 2">
    <name type="scientific">Cirrhinus molitorella</name>
    <name type="common">mud carp</name>
    <dbReference type="NCBI Taxonomy" id="172907"/>
    <lineage>
        <taxon>Eukaryota</taxon>
        <taxon>Metazoa</taxon>
        <taxon>Chordata</taxon>
        <taxon>Craniata</taxon>
        <taxon>Vertebrata</taxon>
        <taxon>Euteleostomi</taxon>
        <taxon>Actinopterygii</taxon>
        <taxon>Neopterygii</taxon>
        <taxon>Teleostei</taxon>
        <taxon>Ostariophysi</taxon>
        <taxon>Cypriniformes</taxon>
        <taxon>Cyprinidae</taxon>
        <taxon>Labeoninae</taxon>
        <taxon>Labeonini</taxon>
        <taxon>Cirrhinus</taxon>
    </lineage>
</organism>